<proteinExistence type="predicted"/>
<feature type="compositionally biased region" description="Polar residues" evidence="3">
    <location>
        <begin position="62"/>
        <end position="73"/>
    </location>
</feature>
<dbReference type="InterPro" id="IPR013937">
    <property type="entry name" value="Sorting_nexin_C"/>
</dbReference>
<evidence type="ECO:0000313" key="6">
    <source>
        <dbReference type="Proteomes" id="UP001472677"/>
    </source>
</evidence>
<evidence type="ECO:0000256" key="3">
    <source>
        <dbReference type="SAM" id="MobiDB-lite"/>
    </source>
</evidence>
<evidence type="ECO:0000313" key="5">
    <source>
        <dbReference type="EMBL" id="KAK8493721.1"/>
    </source>
</evidence>
<feature type="region of interest" description="Disordered" evidence="3">
    <location>
        <begin position="62"/>
        <end position="102"/>
    </location>
</feature>
<protein>
    <recommendedName>
        <fullName evidence="4">Sorting nexin C-terminal domain-containing protein</fullName>
    </recommendedName>
</protein>
<dbReference type="PANTHER" id="PTHR22999:SF23">
    <property type="entry name" value="SORTING NEXIN-16"/>
    <property type="match status" value="1"/>
</dbReference>
<sequence>MASYLRTWSVNVDDAIHQFRGVSDGLKHKVVGLSSPRSEASSPVTDKMLSWNADEIAKDISRQCNLETVQSASDNEDGDKDGEHDYEDDRSYSQGHDSYLDNELNSKSLQPLVVERGRPSINLIFEKHYLGGKLEPVGQGGSPKLRISAISSHMEDPVGMPPEWTPPNVSVPLLNLVDKVFQLKRRGWLRQVFWISKQIVQLVMEDAIDDWLLRQIYWLRREENIALGIRWIQDLLWPGGTFFRTIGNIHNKFDNVHLNQTPTPSLNFSLFGGTNVSKSGSFEQRLEATRRASDIKKMLFDGPPATLISLIGYKQYRRCARDIYYFTQSTTCIKQLAYAILELLLVSVFPELRDLVTDLHAKKHMNVA</sequence>
<evidence type="ECO:0000256" key="2">
    <source>
        <dbReference type="ARBA" id="ARBA00022490"/>
    </source>
</evidence>
<feature type="compositionally biased region" description="Basic and acidic residues" evidence="3">
    <location>
        <begin position="81"/>
        <end position="91"/>
    </location>
</feature>
<dbReference type="PANTHER" id="PTHR22999">
    <property type="entry name" value="PX SERINE/THREONINE KINASE PXK"/>
    <property type="match status" value="1"/>
</dbReference>
<organism evidence="5 6">
    <name type="scientific">Hibiscus sabdariffa</name>
    <name type="common">roselle</name>
    <dbReference type="NCBI Taxonomy" id="183260"/>
    <lineage>
        <taxon>Eukaryota</taxon>
        <taxon>Viridiplantae</taxon>
        <taxon>Streptophyta</taxon>
        <taxon>Embryophyta</taxon>
        <taxon>Tracheophyta</taxon>
        <taxon>Spermatophyta</taxon>
        <taxon>Magnoliopsida</taxon>
        <taxon>eudicotyledons</taxon>
        <taxon>Gunneridae</taxon>
        <taxon>Pentapetalae</taxon>
        <taxon>rosids</taxon>
        <taxon>malvids</taxon>
        <taxon>Malvales</taxon>
        <taxon>Malvaceae</taxon>
        <taxon>Malvoideae</taxon>
        <taxon>Hibiscus</taxon>
    </lineage>
</organism>
<dbReference type="EMBL" id="JBBPBM010000599">
    <property type="protein sequence ID" value="KAK8493721.1"/>
    <property type="molecule type" value="Genomic_DNA"/>
</dbReference>
<comment type="caution">
    <text evidence="5">The sequence shown here is derived from an EMBL/GenBank/DDBJ whole genome shotgun (WGS) entry which is preliminary data.</text>
</comment>
<dbReference type="Pfam" id="PF08628">
    <property type="entry name" value="Nexin_C"/>
    <property type="match status" value="1"/>
</dbReference>
<comment type="subcellular location">
    <subcellularLocation>
        <location evidence="1">Cytoplasm</location>
    </subcellularLocation>
</comment>
<evidence type="ECO:0000259" key="4">
    <source>
        <dbReference type="Pfam" id="PF08628"/>
    </source>
</evidence>
<dbReference type="Proteomes" id="UP001472677">
    <property type="component" value="Unassembled WGS sequence"/>
</dbReference>
<evidence type="ECO:0000256" key="1">
    <source>
        <dbReference type="ARBA" id="ARBA00004496"/>
    </source>
</evidence>
<feature type="domain" description="Sorting nexin C-terminal" evidence="4">
    <location>
        <begin position="188"/>
        <end position="329"/>
    </location>
</feature>
<keyword evidence="6" id="KW-1185">Reference proteome</keyword>
<dbReference type="InterPro" id="IPR051837">
    <property type="entry name" value="SortingNexin/PXDomain-PKLike"/>
</dbReference>
<accession>A0ABR2AJV9</accession>
<gene>
    <name evidence="5" type="ORF">V6N12_046858</name>
</gene>
<reference evidence="5 6" key="1">
    <citation type="journal article" date="2024" name="G3 (Bethesda)">
        <title>Genome assembly of Hibiscus sabdariffa L. provides insights into metabolisms of medicinal natural products.</title>
        <authorList>
            <person name="Kim T."/>
        </authorList>
    </citation>
    <scope>NUCLEOTIDE SEQUENCE [LARGE SCALE GENOMIC DNA]</scope>
    <source>
        <strain evidence="5">TK-2024</strain>
        <tissue evidence="5">Old leaves</tissue>
    </source>
</reference>
<name>A0ABR2AJV9_9ROSI</name>
<keyword evidence="2" id="KW-0963">Cytoplasm</keyword>